<feature type="region of interest" description="Disordered" evidence="1">
    <location>
        <begin position="443"/>
        <end position="463"/>
    </location>
</feature>
<dbReference type="RefSeq" id="WP_344896886.1">
    <property type="nucleotide sequence ID" value="NZ_BAAAZP010000238.1"/>
</dbReference>
<feature type="compositionally biased region" description="Low complexity" evidence="1">
    <location>
        <begin position="122"/>
        <end position="131"/>
    </location>
</feature>
<dbReference type="EMBL" id="BAAAZP010000238">
    <property type="protein sequence ID" value="GAA3719219.1"/>
    <property type="molecule type" value="Genomic_DNA"/>
</dbReference>
<feature type="region of interest" description="Disordered" evidence="1">
    <location>
        <begin position="1"/>
        <end position="21"/>
    </location>
</feature>
<dbReference type="Proteomes" id="UP001500902">
    <property type="component" value="Unassembled WGS sequence"/>
</dbReference>
<feature type="region of interest" description="Disordered" evidence="1">
    <location>
        <begin position="203"/>
        <end position="408"/>
    </location>
</feature>
<sequence>MAERTVDIRDNAHAPKAEPVTESREQIMAWLDATSPIEVHDRGMTYERVASAVRSVAEALPDVGTTLSGAWRSANSAQAQRALQMLNASGLQLADAMDKMSRALTLYGRDYLPEAIEAVRSAPGEGSEATPEPSPGPAPTASESPEPTTPPVLRPQTTHGWGEPTAGASPQASEVDDEAARRALEKLNRYIVDLYDFTIPDSVTVNLPDVTPASGPAPEREMPLGTQTPYQQGGDGSGGSSGGTGAGSSGSAGSSGQGGSTGSAGSSGSDGSSGSSGSDGSSGPDSDDRPDPEDSSDTPGASDPPADQQAPPDQDTPSEQGDGAESTTPPVIDNSTTDPGQTTQTGAETTDPRATETAGTQPTVMQQPTTQPPVTTPTTGYPASAGGTPAVIGGTGAYSQTGTPGAAAAAAARGGMGGMGLFPPMGGGTAEEEQEYQRTVYLAGSRDDWPSGEGATSPTIGGS</sequence>
<reference evidence="3" key="1">
    <citation type="journal article" date="2019" name="Int. J. Syst. Evol. Microbiol.">
        <title>The Global Catalogue of Microorganisms (GCM) 10K type strain sequencing project: providing services to taxonomists for standard genome sequencing and annotation.</title>
        <authorList>
            <consortium name="The Broad Institute Genomics Platform"/>
            <consortium name="The Broad Institute Genome Sequencing Center for Infectious Disease"/>
            <person name="Wu L."/>
            <person name="Ma J."/>
        </authorList>
    </citation>
    <scope>NUCLEOTIDE SEQUENCE [LARGE SCALE GENOMIC DNA]</scope>
    <source>
        <strain evidence="3">JCM 16904</strain>
    </source>
</reference>
<feature type="compositionally biased region" description="Low complexity" evidence="1">
    <location>
        <begin position="263"/>
        <end position="284"/>
    </location>
</feature>
<comment type="caution">
    <text evidence="2">The sequence shown here is derived from an EMBL/GenBank/DDBJ whole genome shotgun (WGS) entry which is preliminary data.</text>
</comment>
<name>A0ABP7EHD3_9ACTN</name>
<proteinExistence type="predicted"/>
<feature type="compositionally biased region" description="Polar residues" evidence="1">
    <location>
        <begin position="325"/>
        <end position="348"/>
    </location>
</feature>
<evidence type="ECO:0000256" key="1">
    <source>
        <dbReference type="SAM" id="MobiDB-lite"/>
    </source>
</evidence>
<protein>
    <recommendedName>
        <fullName evidence="4">PPE family protein</fullName>
    </recommendedName>
</protein>
<evidence type="ECO:0008006" key="4">
    <source>
        <dbReference type="Google" id="ProtNLM"/>
    </source>
</evidence>
<feature type="compositionally biased region" description="Low complexity" evidence="1">
    <location>
        <begin position="360"/>
        <end position="369"/>
    </location>
</feature>
<accession>A0ABP7EHD3</accession>
<feature type="compositionally biased region" description="Low complexity" evidence="1">
    <location>
        <begin position="303"/>
        <end position="315"/>
    </location>
</feature>
<gene>
    <name evidence="2" type="ORF">GCM10022224_101350</name>
</gene>
<feature type="compositionally biased region" description="Polar residues" evidence="1">
    <location>
        <begin position="454"/>
        <end position="463"/>
    </location>
</feature>
<evidence type="ECO:0000313" key="3">
    <source>
        <dbReference type="Proteomes" id="UP001500902"/>
    </source>
</evidence>
<feature type="region of interest" description="Disordered" evidence="1">
    <location>
        <begin position="121"/>
        <end position="177"/>
    </location>
</feature>
<keyword evidence="3" id="KW-1185">Reference proteome</keyword>
<organism evidence="2 3">
    <name type="scientific">Nonomuraea antimicrobica</name>
    <dbReference type="NCBI Taxonomy" id="561173"/>
    <lineage>
        <taxon>Bacteria</taxon>
        <taxon>Bacillati</taxon>
        <taxon>Actinomycetota</taxon>
        <taxon>Actinomycetes</taxon>
        <taxon>Streptosporangiales</taxon>
        <taxon>Streptosporangiaceae</taxon>
        <taxon>Nonomuraea</taxon>
    </lineage>
</organism>
<feature type="compositionally biased region" description="Gly residues" evidence="1">
    <location>
        <begin position="233"/>
        <end position="262"/>
    </location>
</feature>
<evidence type="ECO:0000313" key="2">
    <source>
        <dbReference type="EMBL" id="GAA3719219.1"/>
    </source>
</evidence>